<keyword evidence="2" id="KW-0067">ATP-binding</keyword>
<dbReference type="InterPro" id="IPR027417">
    <property type="entry name" value="P-loop_NTPase"/>
</dbReference>
<sequence length="664" mass="75002">MNSSTVSPIEAVNTVIQTYNPFINAGIVKEQDVWGKGFLDVPTLNAHASNAVFQAIELVHTTKSCQEKVTSIAITAAYGVGKTHILSRIRHQLKANGSALFVYAGVNNYTDLNLIKYQFQQTLADSLSNIGSQGVTQWQQVAAEMANEGFKAIDANFPSLSPQVLVERFDKVCASWSAKNRNLMDRLTKEVLKIKPNADPYIVRAILWMLSETQASFAIKWLSGNEIANSHAEALGLPNSNTTNKDKEAEAFKTIQQILNLVSYYNPMVICFDEIDVENNCNTDGLTTPQVIADLVKRLHDTLEHSELGRGVVILTVMLPDTWTLKVDQMYGGTPDRVSKYTQRRPIDLKSLSGDSMVELVTLWLKEFYEAKNLIPPHPLYPFEESELRKYGKNGLTVREALKWCAENFKVDDEILPLDPGERFELALKRESEVNRGNYLDDNSLIADALRFGFQSLKGQTLDGETSTGEKLEQVTIEDVAEIEPKSKNLGWINFKVIGKEKGKMFKIGVAVLQYSHGKPVGAGMWRLIEYKTFDITRGCLVRSKTEEKKIRKNWDSYEYLKKLVEELGGEHVDLKSAEIRPLIDLYFVYQKRERYQLNDEQTLKFSYRLTRDNPLLLEILSAPSGQIDEDTIQGEELLNDFLNPSIQENADESEDLSELFSQV</sequence>
<evidence type="ECO:0000259" key="1">
    <source>
        <dbReference type="Pfam" id="PF07693"/>
    </source>
</evidence>
<gene>
    <name evidence="2" type="ORF">ICL16_22470</name>
</gene>
<keyword evidence="2" id="KW-0547">Nucleotide-binding</keyword>
<proteinExistence type="predicted"/>
<name>A0A8J6XQN4_9CYAN</name>
<dbReference type="SUPFAM" id="SSF52540">
    <property type="entry name" value="P-loop containing nucleoside triphosphate hydrolases"/>
    <property type="match status" value="1"/>
</dbReference>
<feature type="domain" description="KAP NTPase" evidence="1">
    <location>
        <begin position="58"/>
        <end position="245"/>
    </location>
</feature>
<organism evidence="2 3">
    <name type="scientific">Iningainema tapete BLCC-T55</name>
    <dbReference type="NCBI Taxonomy" id="2748662"/>
    <lineage>
        <taxon>Bacteria</taxon>
        <taxon>Bacillati</taxon>
        <taxon>Cyanobacteriota</taxon>
        <taxon>Cyanophyceae</taxon>
        <taxon>Nostocales</taxon>
        <taxon>Scytonemataceae</taxon>
        <taxon>Iningainema tapete</taxon>
    </lineage>
</organism>
<accession>A0A8J6XQN4</accession>
<reference evidence="2" key="1">
    <citation type="submission" date="2020-09" db="EMBL/GenBank/DDBJ databases">
        <title>Iningainema tapete sp. nov. (Scytonemataceae, Cyanobacteria) from greenhouses in central Florida (USA) produces two types of nodularin with biosynthetic potential for microcystin-LR and anabaenopeptins.</title>
        <authorList>
            <person name="Berthold D.E."/>
            <person name="Lefler F.W."/>
            <person name="Huang I.-S."/>
            <person name="Abdulla H."/>
            <person name="Zimba P.V."/>
            <person name="Laughinghouse H.D. IV."/>
        </authorList>
    </citation>
    <scope>NUCLEOTIDE SEQUENCE</scope>
    <source>
        <strain evidence="2">BLCCT55</strain>
    </source>
</reference>
<dbReference type="Pfam" id="PF07693">
    <property type="entry name" value="KAP_NTPase"/>
    <property type="match status" value="1"/>
</dbReference>
<dbReference type="RefSeq" id="WP_190832201.1">
    <property type="nucleotide sequence ID" value="NZ_CAWPPI010000072.1"/>
</dbReference>
<protein>
    <submittedName>
        <fullName evidence="2">ATP-binding protein</fullName>
    </submittedName>
</protein>
<keyword evidence="3" id="KW-1185">Reference proteome</keyword>
<dbReference type="AlphaFoldDB" id="A0A8J6XQN4"/>
<evidence type="ECO:0000313" key="3">
    <source>
        <dbReference type="Proteomes" id="UP000629098"/>
    </source>
</evidence>
<dbReference type="Proteomes" id="UP000629098">
    <property type="component" value="Unassembled WGS sequence"/>
</dbReference>
<dbReference type="EMBL" id="JACXAE010000072">
    <property type="protein sequence ID" value="MBD2774757.1"/>
    <property type="molecule type" value="Genomic_DNA"/>
</dbReference>
<evidence type="ECO:0000313" key="2">
    <source>
        <dbReference type="EMBL" id="MBD2774757.1"/>
    </source>
</evidence>
<dbReference type="InterPro" id="IPR011646">
    <property type="entry name" value="KAP_P-loop"/>
</dbReference>
<comment type="caution">
    <text evidence="2">The sequence shown here is derived from an EMBL/GenBank/DDBJ whole genome shotgun (WGS) entry which is preliminary data.</text>
</comment>
<dbReference type="GO" id="GO:0005524">
    <property type="term" value="F:ATP binding"/>
    <property type="evidence" value="ECO:0007669"/>
    <property type="project" value="UniProtKB-KW"/>
</dbReference>